<evidence type="ECO:0000256" key="1">
    <source>
        <dbReference type="ARBA" id="ARBA00009091"/>
    </source>
</evidence>
<dbReference type="PANTHER" id="PTHR35089">
    <property type="entry name" value="CHAPERONE PROTEIN SKP"/>
    <property type="match status" value="1"/>
</dbReference>
<dbReference type="EMBL" id="PDEP01000007">
    <property type="protein sequence ID" value="PEN06724.1"/>
    <property type="molecule type" value="Genomic_DNA"/>
</dbReference>
<comment type="similarity">
    <text evidence="1">Belongs to the Skp family.</text>
</comment>
<dbReference type="InterPro" id="IPR005632">
    <property type="entry name" value="Chaperone_Skp"/>
</dbReference>
<accession>A0A2H3NLA4</accession>
<dbReference type="GO" id="GO:0051082">
    <property type="term" value="F:unfolded protein binding"/>
    <property type="evidence" value="ECO:0007669"/>
    <property type="project" value="InterPro"/>
</dbReference>
<dbReference type="AlphaFoldDB" id="A0A2H3NLA4"/>
<keyword evidence="2" id="KW-0732">Signal</keyword>
<dbReference type="GO" id="GO:0005829">
    <property type="term" value="C:cytosol"/>
    <property type="evidence" value="ECO:0007669"/>
    <property type="project" value="TreeGrafter"/>
</dbReference>
<dbReference type="SMART" id="SM00935">
    <property type="entry name" value="OmpH"/>
    <property type="match status" value="1"/>
</dbReference>
<proteinExistence type="inferred from homology"/>
<protein>
    <recommendedName>
        <fullName evidence="7">OmpH family outer membrane protein</fullName>
    </recommendedName>
</protein>
<dbReference type="SUPFAM" id="SSF111384">
    <property type="entry name" value="OmpH-like"/>
    <property type="match status" value="1"/>
</dbReference>
<dbReference type="GO" id="GO:0050821">
    <property type="term" value="P:protein stabilization"/>
    <property type="evidence" value="ECO:0007669"/>
    <property type="project" value="TreeGrafter"/>
</dbReference>
<comment type="caution">
    <text evidence="5">The sequence shown here is derived from an EMBL/GenBank/DDBJ whole genome shotgun (WGS) entry which is preliminary data.</text>
</comment>
<evidence type="ECO:0000313" key="6">
    <source>
        <dbReference type="Proteomes" id="UP000221024"/>
    </source>
</evidence>
<dbReference type="Proteomes" id="UP000221024">
    <property type="component" value="Unassembled WGS sequence"/>
</dbReference>
<feature type="coiled-coil region" evidence="3">
    <location>
        <begin position="83"/>
        <end position="154"/>
    </location>
</feature>
<dbReference type="Pfam" id="PF03938">
    <property type="entry name" value="OmpH"/>
    <property type="match status" value="1"/>
</dbReference>
<evidence type="ECO:0000313" key="5">
    <source>
        <dbReference type="EMBL" id="PEN06724.1"/>
    </source>
</evidence>
<keyword evidence="6" id="KW-1185">Reference proteome</keyword>
<feature type="region of interest" description="Disordered" evidence="4">
    <location>
        <begin position="210"/>
        <end position="233"/>
    </location>
</feature>
<evidence type="ECO:0000256" key="3">
    <source>
        <dbReference type="SAM" id="Coils"/>
    </source>
</evidence>
<evidence type="ECO:0000256" key="4">
    <source>
        <dbReference type="SAM" id="MobiDB-lite"/>
    </source>
</evidence>
<dbReference type="OrthoDB" id="1495961at2"/>
<dbReference type="InterPro" id="IPR024930">
    <property type="entry name" value="Skp_dom_sf"/>
</dbReference>
<evidence type="ECO:0000256" key="2">
    <source>
        <dbReference type="ARBA" id="ARBA00022729"/>
    </source>
</evidence>
<evidence type="ECO:0008006" key="7">
    <source>
        <dbReference type="Google" id="ProtNLM"/>
    </source>
</evidence>
<organism evidence="5 6">
    <name type="scientific">Longimonas halophila</name>
    <dbReference type="NCBI Taxonomy" id="1469170"/>
    <lineage>
        <taxon>Bacteria</taxon>
        <taxon>Pseudomonadati</taxon>
        <taxon>Rhodothermota</taxon>
        <taxon>Rhodothermia</taxon>
        <taxon>Rhodothermales</taxon>
        <taxon>Salisaetaceae</taxon>
        <taxon>Longimonas</taxon>
    </lineage>
</organism>
<reference evidence="5 6" key="1">
    <citation type="submission" date="2017-10" db="EMBL/GenBank/DDBJ databases">
        <title>Draft genome of Longimonas halophila.</title>
        <authorList>
            <person name="Goh K.M."/>
            <person name="Shamsir M.S."/>
            <person name="Lim S.W."/>
        </authorList>
    </citation>
    <scope>NUCLEOTIDE SEQUENCE [LARGE SCALE GENOMIC DNA]</scope>
    <source>
        <strain evidence="5 6">KCTC 42399</strain>
    </source>
</reference>
<dbReference type="PANTHER" id="PTHR35089:SF1">
    <property type="entry name" value="CHAPERONE PROTEIN SKP"/>
    <property type="match status" value="1"/>
</dbReference>
<sequence length="233" mass="26426">MPQPELPCAVRRSLVRTGRCTERLRSILCELNRSTMSNRYFVPALVLLLLTAWGTADVQAQQRIGFTNQEAVLANMPGIQDVQEQLQQETVRLQGDLQEQQQSFQEQVQRYEQQQSLLSDERLQERETELREMQAELQRSQQEAEQELAQREMELMQPLLEELQTAINEVASEQNLDLVLREQALLYVNGSTSDVVNITRDVASRLGIEIDETEADPGPSLDTENPMGGGGTN</sequence>
<dbReference type="Gene3D" id="3.30.910.20">
    <property type="entry name" value="Skp domain"/>
    <property type="match status" value="1"/>
</dbReference>
<keyword evidence="3" id="KW-0175">Coiled coil</keyword>
<gene>
    <name evidence="5" type="ORF">CRI93_08780</name>
</gene>
<name>A0A2H3NLA4_9BACT</name>